<gene>
    <name evidence="3" type="ORF">SADFL11_2127</name>
</gene>
<dbReference type="AlphaFoldDB" id="A0A5E8GZC8"/>
<name>A0A5E8GZC8_ROSAD</name>
<sequence>MATGLPKRKYLTIIGFFGVAVLLAGAVLFTRPGLPARQAVVERILAEKLGQPVDVRGNVSLDLGNAIGISISEAYFASYNGEDASADRRAFEQIAFDAPYGLLLGQTGGVSNFEISGISFDFARSAQPLSEEETGFPETLVTGLLANPFYENIKFANAAFTYSDAENGWNEKIFIEELKVETPDSREASSLTMRAFLNETPMTLSGSIRKSVTTDALLKADVALHTTSPAFSASLTGVADYSNPIAQFDGLVTTETNSLDALLSAFNIESAIEATGAYKAKLKGPVNELRQNDLTLSLNAASGTRLTVMGDVVPAAKDEAIDLTFSVDLGPPPDQDTDAALALSLTGVAGRLRGSFQQVELLDGKIKTSAAILDLDEIGPISAERIVKNADGTVGLIGLAIKNGPRDAPNLALSGEIGDLVDLRQIQLTGTYAFPTTSLFVPVGQSGEDLGTLTGSLSLDNFNGQFGLKDLTGQVSGTDLFALTYELSVPEFRRIDELAFEVSFSVPDFPPFLSAIGGPDRPGLQPVDFNGRVSLSDSVLAMSGDMISGKSQLKADLSLSEPDTAGNWLLGGTIVSDKLDFTDFQGPVELAGNGISFKKPDVEITVPIEKTLRAELDLLIKQLVSGGKKAGDVKGKLTYEKNRIALAPLSLSYLGGTINGDFGADLSSAPVNLSASGRVEKFRFGQLLRELGQATDFNSTAYLSFDVSGSGASARTLGKTLSGKVSGSLWGGVLPNRLLDLSGLNLVTWLSTGGSGKTSKLVCAVLPFQFKNGTATTETLILETEDVQVVGSGQVNLKADTLKLGFLPRPKRKQLVEIVSPFELEGPIGKPKLTVRDAGAGRAIGEVLSMPLSLLGKIFQGTGPVDETAKPCVLPKTGGPK</sequence>
<keyword evidence="1" id="KW-0812">Transmembrane</keyword>
<dbReference type="PANTHER" id="PTHR30441:SF4">
    <property type="entry name" value="PROTEIN ASMA"/>
    <property type="match status" value="1"/>
</dbReference>
<evidence type="ECO:0000313" key="4">
    <source>
        <dbReference type="Proteomes" id="UP000004703"/>
    </source>
</evidence>
<reference evidence="3 4" key="2">
    <citation type="submission" date="2013-04" db="EMBL/GenBank/DDBJ databases">
        <authorList>
            <person name="Fiebig A."/>
            <person name="Pradella S."/>
            <person name="Wagner-Doebler I."/>
        </authorList>
    </citation>
    <scope>NUCLEOTIDE SEQUENCE [LARGE SCALE GENOMIC DNA]</scope>
    <source>
        <strain evidence="4">DSM 17067 / NCIMB 14079 / DFL-11</strain>
    </source>
</reference>
<dbReference type="Proteomes" id="UP000004703">
    <property type="component" value="Chromosome"/>
</dbReference>
<dbReference type="GO" id="GO:0090313">
    <property type="term" value="P:regulation of protein targeting to membrane"/>
    <property type="evidence" value="ECO:0007669"/>
    <property type="project" value="TreeGrafter"/>
</dbReference>
<dbReference type="GO" id="GO:0005886">
    <property type="term" value="C:plasma membrane"/>
    <property type="evidence" value="ECO:0007669"/>
    <property type="project" value="TreeGrafter"/>
</dbReference>
<protein>
    <submittedName>
        <fullName evidence="3">Uncharacterized protein involved in outer membrane biogenesis</fullName>
    </submittedName>
</protein>
<dbReference type="EMBL" id="ACCU02000003">
    <property type="protein sequence ID" value="EEE44839.1"/>
    <property type="molecule type" value="Genomic_DNA"/>
</dbReference>
<dbReference type="InterPro" id="IPR007844">
    <property type="entry name" value="AsmA"/>
</dbReference>
<keyword evidence="1" id="KW-1133">Transmembrane helix</keyword>
<feature type="transmembrane region" description="Helical" evidence="1">
    <location>
        <begin position="12"/>
        <end position="29"/>
    </location>
</feature>
<proteinExistence type="predicted"/>
<organism evidence="3 4">
    <name type="scientific">Roseibium alexandrii (strain DSM 17067 / NCIMB 14079 / DFL-11)</name>
    <name type="common">Labrenzia alexandrii</name>
    <dbReference type="NCBI Taxonomy" id="244592"/>
    <lineage>
        <taxon>Bacteria</taxon>
        <taxon>Pseudomonadati</taxon>
        <taxon>Pseudomonadota</taxon>
        <taxon>Alphaproteobacteria</taxon>
        <taxon>Hyphomicrobiales</taxon>
        <taxon>Stappiaceae</taxon>
        <taxon>Roseibium</taxon>
    </lineage>
</organism>
<feature type="domain" description="AsmA" evidence="2">
    <location>
        <begin position="628"/>
        <end position="776"/>
    </location>
</feature>
<keyword evidence="1" id="KW-0472">Membrane</keyword>
<dbReference type="RefSeq" id="WP_008192239.1">
    <property type="nucleotide sequence ID" value="NZ_CM011002.1"/>
</dbReference>
<dbReference type="Pfam" id="PF05170">
    <property type="entry name" value="AsmA"/>
    <property type="match status" value="1"/>
</dbReference>
<comment type="caution">
    <text evidence="3">The sequence shown here is derived from an EMBL/GenBank/DDBJ whole genome shotgun (WGS) entry which is preliminary data.</text>
</comment>
<evidence type="ECO:0000259" key="2">
    <source>
        <dbReference type="Pfam" id="PF05170"/>
    </source>
</evidence>
<evidence type="ECO:0000256" key="1">
    <source>
        <dbReference type="SAM" id="Phobius"/>
    </source>
</evidence>
<reference evidence="3 4" key="1">
    <citation type="submission" date="2008-01" db="EMBL/GenBank/DDBJ databases">
        <authorList>
            <person name="Wagner-Dobler I."/>
            <person name="Ferriera S."/>
            <person name="Johnson J."/>
            <person name="Kravitz S."/>
            <person name="Beeson K."/>
            <person name="Sutton G."/>
            <person name="Rogers Y.-H."/>
            <person name="Friedman R."/>
            <person name="Frazier M."/>
            <person name="Venter J.C."/>
        </authorList>
    </citation>
    <scope>NUCLEOTIDE SEQUENCE [LARGE SCALE GENOMIC DNA]</scope>
    <source>
        <strain evidence="4">DSM 17067 / NCIMB 14079 / DFL-11</strain>
    </source>
</reference>
<dbReference type="InterPro" id="IPR052894">
    <property type="entry name" value="AsmA-related"/>
</dbReference>
<accession>A0A5E8GZC8</accession>
<evidence type="ECO:0000313" key="3">
    <source>
        <dbReference type="EMBL" id="EEE44839.1"/>
    </source>
</evidence>
<dbReference type="PANTHER" id="PTHR30441">
    <property type="entry name" value="DUF748 DOMAIN-CONTAINING PROTEIN"/>
    <property type="match status" value="1"/>
</dbReference>